<dbReference type="PANTHER" id="PTHR43428">
    <property type="entry name" value="ARSENATE REDUCTASE"/>
    <property type="match status" value="1"/>
</dbReference>
<dbReference type="SUPFAM" id="SSF46785">
    <property type="entry name" value="Winged helix' DNA-binding domain"/>
    <property type="match status" value="1"/>
</dbReference>
<gene>
    <name evidence="3" type="ORF">ACI2JU_22215</name>
</gene>
<dbReference type="EMBL" id="JBJDOT010000052">
    <property type="protein sequence ID" value="MFK3866564.1"/>
    <property type="molecule type" value="Genomic_DNA"/>
</dbReference>
<dbReference type="PANTHER" id="PTHR43428:SF1">
    <property type="entry name" value="ARSENATE REDUCTASE"/>
    <property type="match status" value="1"/>
</dbReference>
<keyword evidence="4" id="KW-1185">Reference proteome</keyword>
<name>A0ABW8L3E7_9GAMM</name>
<dbReference type="NCBIfam" id="NF007528">
    <property type="entry name" value="PRK10141.1"/>
    <property type="match status" value="1"/>
</dbReference>
<dbReference type="Pfam" id="PF01451">
    <property type="entry name" value="LMWPc"/>
    <property type="match status" value="1"/>
</dbReference>
<evidence type="ECO:0000259" key="2">
    <source>
        <dbReference type="PROSITE" id="PS50987"/>
    </source>
</evidence>
<keyword evidence="1" id="KW-0059">Arsenical resistance</keyword>
<dbReference type="PRINTS" id="PR00778">
    <property type="entry name" value="HTHARSR"/>
</dbReference>
<dbReference type="InterPro" id="IPR023485">
    <property type="entry name" value="Ptyr_pPase"/>
</dbReference>
<protein>
    <submittedName>
        <fullName evidence="3">Metalloregulator ArsR/SmtB family transcription factor</fullName>
    </submittedName>
</protein>
<dbReference type="SUPFAM" id="SSF52788">
    <property type="entry name" value="Phosphotyrosine protein phosphatases I"/>
    <property type="match status" value="1"/>
</dbReference>
<dbReference type="CDD" id="cd16345">
    <property type="entry name" value="LMWP_ArsC"/>
    <property type="match status" value="1"/>
</dbReference>
<organism evidence="3 4">
    <name type="scientific">Pseudoalteromonas rhizosphaerae</name>
    <dbReference type="NCBI Taxonomy" id="2518973"/>
    <lineage>
        <taxon>Bacteria</taxon>
        <taxon>Pseudomonadati</taxon>
        <taxon>Pseudomonadota</taxon>
        <taxon>Gammaproteobacteria</taxon>
        <taxon>Alteromonadales</taxon>
        <taxon>Pseudoalteromonadaceae</taxon>
        <taxon>Pseudoalteromonas</taxon>
    </lineage>
</organism>
<dbReference type="InterPro" id="IPR036196">
    <property type="entry name" value="Ptyr_pPase_sf"/>
</dbReference>
<dbReference type="Gene3D" id="1.10.10.10">
    <property type="entry name" value="Winged helix-like DNA-binding domain superfamily/Winged helix DNA-binding domain"/>
    <property type="match status" value="1"/>
</dbReference>
<evidence type="ECO:0000256" key="1">
    <source>
        <dbReference type="ARBA" id="ARBA00022849"/>
    </source>
</evidence>
<dbReference type="InterPro" id="IPR036390">
    <property type="entry name" value="WH_DNA-bd_sf"/>
</dbReference>
<sequence length="280" mass="31831">MSQSNSSKQSVLFLCTENSARSQMAEVLLRNKAGEIFDVYSAGIAPKDIDPRTINCLQKFNLPITELSAKHIAEFTDKTFDYVITLCERANNECRAYKGALLQLAWDIADPKVMVGLEPFVATLYELDKRLDMFIDVHGNINNLQSHQYVPLCSSTISDQDNELSIDPSIFYKCLTDQIRLKTLMLTNYYGELCVCELMVALQEQSQPKVSRNLAVLKKAGIITDRKHGQWVFYQINPRLPQWSKTIISTTTESNLHLIINSLKRLATMHKRPNKVSFCS</sequence>
<evidence type="ECO:0000313" key="3">
    <source>
        <dbReference type="EMBL" id="MFK3866564.1"/>
    </source>
</evidence>
<feature type="domain" description="HTH arsR-type" evidence="2">
    <location>
        <begin position="160"/>
        <end position="255"/>
    </location>
</feature>
<dbReference type="RefSeq" id="WP_145238748.1">
    <property type="nucleotide sequence ID" value="NZ_CAXYCB010000003.1"/>
</dbReference>
<dbReference type="Gene3D" id="3.40.50.2300">
    <property type="match status" value="1"/>
</dbReference>
<comment type="caution">
    <text evidence="3">The sequence shown here is derived from an EMBL/GenBank/DDBJ whole genome shotgun (WGS) entry which is preliminary data.</text>
</comment>
<dbReference type="Proteomes" id="UP001620262">
    <property type="component" value="Unassembled WGS sequence"/>
</dbReference>
<dbReference type="InterPro" id="IPR001845">
    <property type="entry name" value="HTH_ArsR_DNA-bd_dom"/>
</dbReference>
<accession>A0ABW8L3E7</accession>
<dbReference type="Pfam" id="PF01022">
    <property type="entry name" value="HTH_5"/>
    <property type="match status" value="1"/>
</dbReference>
<dbReference type="SMART" id="SM00418">
    <property type="entry name" value="HTH_ARSR"/>
    <property type="match status" value="1"/>
</dbReference>
<dbReference type="PROSITE" id="PS50987">
    <property type="entry name" value="HTH_ARSR_2"/>
    <property type="match status" value="1"/>
</dbReference>
<proteinExistence type="predicted"/>
<dbReference type="CDD" id="cd00090">
    <property type="entry name" value="HTH_ARSR"/>
    <property type="match status" value="1"/>
</dbReference>
<dbReference type="InterPro" id="IPR011991">
    <property type="entry name" value="ArsR-like_HTH"/>
</dbReference>
<reference evidence="3 4" key="1">
    <citation type="submission" date="2024-11" db="EMBL/GenBank/DDBJ databases">
        <title>The Natural Products Discovery Center: Release of the First 8490 Sequenced Strains for Exploring Actinobacteria Biosynthetic Diversity.</title>
        <authorList>
            <person name="Kalkreuter E."/>
            <person name="Kautsar S.A."/>
            <person name="Yang D."/>
            <person name="Bader C.D."/>
            <person name="Teijaro C.N."/>
            <person name="Fluegel L."/>
            <person name="Davis C.M."/>
            <person name="Simpson J.R."/>
            <person name="Lauterbach L."/>
            <person name="Steele A.D."/>
            <person name="Gui C."/>
            <person name="Meng S."/>
            <person name="Li G."/>
            <person name="Viehrig K."/>
            <person name="Ye F."/>
            <person name="Su P."/>
            <person name="Kiefer A.F."/>
            <person name="Nichols A."/>
            <person name="Cepeda A.J."/>
            <person name="Yan W."/>
            <person name="Fan B."/>
            <person name="Jiang Y."/>
            <person name="Adhikari A."/>
            <person name="Zheng C.-J."/>
            <person name="Schuster L."/>
            <person name="Cowan T.M."/>
            <person name="Smanski M.J."/>
            <person name="Chevrette M.G."/>
            <person name="De Carvalho L.P.S."/>
            <person name="Shen B."/>
        </authorList>
    </citation>
    <scope>NUCLEOTIDE SEQUENCE [LARGE SCALE GENOMIC DNA]</scope>
    <source>
        <strain evidence="3 4">NPDC078403</strain>
    </source>
</reference>
<dbReference type="NCBIfam" id="NF033788">
    <property type="entry name" value="HTH_metalloreg"/>
    <property type="match status" value="1"/>
</dbReference>
<evidence type="ECO:0000313" key="4">
    <source>
        <dbReference type="Proteomes" id="UP001620262"/>
    </source>
</evidence>
<dbReference type="SMART" id="SM00226">
    <property type="entry name" value="LMWPc"/>
    <property type="match status" value="1"/>
</dbReference>
<dbReference type="InterPro" id="IPR036388">
    <property type="entry name" value="WH-like_DNA-bd_sf"/>
</dbReference>